<comment type="caution">
    <text evidence="2">The sequence shown here is derived from an EMBL/GenBank/DDBJ whole genome shotgun (WGS) entry which is preliminary data.</text>
</comment>
<feature type="compositionally biased region" description="Pro residues" evidence="1">
    <location>
        <begin position="505"/>
        <end position="514"/>
    </location>
</feature>
<protein>
    <submittedName>
        <fullName evidence="2">Tetratricopeptide repeat protein</fullName>
    </submittedName>
</protein>
<gene>
    <name evidence="2" type="ORF">HY768_10495</name>
</gene>
<evidence type="ECO:0000313" key="3">
    <source>
        <dbReference type="Proteomes" id="UP000736328"/>
    </source>
</evidence>
<evidence type="ECO:0000256" key="1">
    <source>
        <dbReference type="SAM" id="MobiDB-lite"/>
    </source>
</evidence>
<dbReference type="Proteomes" id="UP000736328">
    <property type="component" value="Unassembled WGS sequence"/>
</dbReference>
<dbReference type="InterPro" id="IPR019734">
    <property type="entry name" value="TPR_rpt"/>
</dbReference>
<dbReference type="Pfam" id="PF13174">
    <property type="entry name" value="TPR_6"/>
    <property type="match status" value="2"/>
</dbReference>
<dbReference type="Gene3D" id="1.25.40.10">
    <property type="entry name" value="Tetratricopeptide repeat domain"/>
    <property type="match status" value="3"/>
</dbReference>
<feature type="region of interest" description="Disordered" evidence="1">
    <location>
        <begin position="482"/>
        <end position="526"/>
    </location>
</feature>
<dbReference type="SUPFAM" id="SSF48452">
    <property type="entry name" value="TPR-like"/>
    <property type="match status" value="2"/>
</dbReference>
<dbReference type="EMBL" id="JACQXR010000140">
    <property type="protein sequence ID" value="MBI4727626.1"/>
    <property type="molecule type" value="Genomic_DNA"/>
</dbReference>
<proteinExistence type="predicted"/>
<dbReference type="InterPro" id="IPR011990">
    <property type="entry name" value="TPR-like_helical_dom_sf"/>
</dbReference>
<dbReference type="PROSITE" id="PS51257">
    <property type="entry name" value="PROKAR_LIPOPROTEIN"/>
    <property type="match status" value="1"/>
</dbReference>
<dbReference type="AlphaFoldDB" id="A0A933MLL4"/>
<evidence type="ECO:0000313" key="2">
    <source>
        <dbReference type="EMBL" id="MBI4727626.1"/>
    </source>
</evidence>
<accession>A0A933MLL4</accession>
<reference evidence="2" key="1">
    <citation type="submission" date="2020-07" db="EMBL/GenBank/DDBJ databases">
        <title>Huge and variable diversity of episymbiotic CPR bacteria and DPANN archaea in groundwater ecosystems.</title>
        <authorList>
            <person name="He C.Y."/>
            <person name="Keren R."/>
            <person name="Whittaker M."/>
            <person name="Farag I.F."/>
            <person name="Doudna J."/>
            <person name="Cate J.H.D."/>
            <person name="Banfield J.F."/>
        </authorList>
    </citation>
    <scope>NUCLEOTIDE SEQUENCE</scope>
    <source>
        <strain evidence="2">NC_groundwater_1520_Pr4_B-0.1um_53_5</strain>
    </source>
</reference>
<organism evidence="2 3">
    <name type="scientific">candidate division TA06 bacterium</name>
    <dbReference type="NCBI Taxonomy" id="2250710"/>
    <lineage>
        <taxon>Bacteria</taxon>
        <taxon>Bacteria division TA06</taxon>
    </lineage>
</organism>
<sequence length="526" mass="58323">MNSDMKNIFRRISRYLTAALLISAAGGCAYFNSYYNAKKLYDFGTRGRQGFPDTLLAAGAQAAALQQAAEKFAGVAASYPSSRWVAPSFYYMGNCFFFIGQNEKALRKYQEVWQFYGSGKYAPLARLNSAVLNYKTGDYPAALTDIQFLRARPDQQIIRRISFLEAEIAQASGDYPQAAILWQRFLFNHPKNEFTVEARLKYAQCLIAMGQHRQAVLELEILAGNRLPQKAGYQVKMLLAQSYQNTGQPEKALGVYRSLLNKTLAGTSQAALLDLLICQLQARSTDAPAAGKLYAQLAQKHPQSLAASVAYCRMGELQEAAQNLDSAKALYTLSSQGKNNDFDYPAFGDIRTLALKKMENISLLGGYRRQLDSAAAEQNAQLLFLMAEHYLFGLGQPDSAVSVYLKLASDYPSMPIAAKSLYVAAWILDKYQRDTALVRTYRLQLVEKYPFTRYANAARMEMELPPDLAVSDSEPAIEFRLKPRAVPAQPDSLAPPAELQSEPGPQNPPAPAIPGPSDDDNRIRID</sequence>
<name>A0A933MLL4_UNCT6</name>